<feature type="domain" description="Alpha-D-phosphohexomutase alpha/beta/alpha" evidence="11">
    <location>
        <begin position="242"/>
        <end position="343"/>
    </location>
</feature>
<sequence length="582" mass="59826">MSGPEHLPPTADDAAVPASQARALALAERWSVEDPDPMHREALRAELDAATGSGPEAEAARASLASRFSGPLAFGTAGLRAEEGPGESRMNRLVVRRTAAGLARHLWEGVGEDAAAPLAVVGYDARRGSLGFAQDTAAVLTAAGVQVVLLPDALPTPVLAFAVRHLSADAGVMVTASHNPPADNGYKVYLGGRMTDEAGRGAQIVSPADVAIAELIDHEAWTADIPLAEDGWTVAGDELLEAYREAALAVLDEDRHPDRALRIVYTPLHGVGGAVLPGLLDEAGFGPVHVVPEQAEPDPAFPTVAFPNPEEPGAMDLALALAAEVDADLVIANDPDADRLALAAPFPGQDGTRVWRMLSGDAVGTLLGAHLLPALAVAERSVANSVVSSPQLAALAEAQSVAHHVTLTGFKWISRAPQLGFGYEEALGYCVDPDMVRDKDGITAALVAAELVAGLVARGCTVADALADVDAVTGSMPSGQVSVRVADLSVIPRTMAALRAQGPATLAGEPVTVRRDLAEGGAGLPPTDALLFATASGTRVLVRPSGTEPKLKCYLGARDADPAVAAERLEALRAEVAALVGG</sequence>
<evidence type="ECO:0000259" key="11">
    <source>
        <dbReference type="Pfam" id="PF02879"/>
    </source>
</evidence>
<dbReference type="EMBL" id="JACHMW010000001">
    <property type="protein sequence ID" value="MBB5848770.1"/>
    <property type="molecule type" value="Genomic_DNA"/>
</dbReference>
<feature type="domain" description="Alpha-D-phosphohexomutase alpha/beta/alpha" evidence="12">
    <location>
        <begin position="360"/>
        <end position="463"/>
    </location>
</feature>
<reference evidence="13 14" key="1">
    <citation type="submission" date="2020-08" db="EMBL/GenBank/DDBJ databases">
        <title>Sequencing the genomes of 1000 actinobacteria strains.</title>
        <authorList>
            <person name="Klenk H.-P."/>
        </authorList>
    </citation>
    <scope>NUCLEOTIDE SEQUENCE [LARGE SCALE GENOMIC DNA]</scope>
    <source>
        <strain evidence="13 14">DSM 17945</strain>
    </source>
</reference>
<evidence type="ECO:0000256" key="1">
    <source>
        <dbReference type="ARBA" id="ARBA00001946"/>
    </source>
</evidence>
<dbReference type="GO" id="GO:0008973">
    <property type="term" value="F:phosphopentomutase activity"/>
    <property type="evidence" value="ECO:0007669"/>
    <property type="project" value="TreeGrafter"/>
</dbReference>
<dbReference type="SUPFAM" id="SSF53738">
    <property type="entry name" value="Phosphoglucomutase, first 3 domains"/>
    <property type="match status" value="3"/>
</dbReference>
<evidence type="ECO:0000256" key="4">
    <source>
        <dbReference type="ARBA" id="ARBA00022723"/>
    </source>
</evidence>
<dbReference type="PANTHER" id="PTHR45745">
    <property type="entry name" value="PHOSPHOMANNOMUTASE 45A"/>
    <property type="match status" value="1"/>
</dbReference>
<dbReference type="PRINTS" id="PR00509">
    <property type="entry name" value="PGMPMM"/>
</dbReference>
<dbReference type="InterPro" id="IPR036900">
    <property type="entry name" value="A-D-PHexomutase_C_sf"/>
</dbReference>
<dbReference type="Pfam" id="PF02878">
    <property type="entry name" value="PGM_PMM_I"/>
    <property type="match status" value="1"/>
</dbReference>
<dbReference type="Pfam" id="PF00408">
    <property type="entry name" value="PGM_PMM_IV"/>
    <property type="match status" value="1"/>
</dbReference>
<evidence type="ECO:0000256" key="6">
    <source>
        <dbReference type="ARBA" id="ARBA00023235"/>
    </source>
</evidence>
<dbReference type="InterPro" id="IPR005844">
    <property type="entry name" value="A-D-PHexomutase_a/b/a-I"/>
</dbReference>
<comment type="caution">
    <text evidence="13">The sequence shown here is derived from an EMBL/GenBank/DDBJ whole genome shotgun (WGS) entry which is preliminary data.</text>
</comment>
<keyword evidence="4 7" id="KW-0479">Metal-binding</keyword>
<dbReference type="RefSeq" id="WP_184172021.1">
    <property type="nucleotide sequence ID" value="NZ_BAABAG010000004.1"/>
</dbReference>
<keyword evidence="6 13" id="KW-0413">Isomerase</keyword>
<dbReference type="PANTHER" id="PTHR45745:SF1">
    <property type="entry name" value="PHOSPHOGLUCOMUTASE 2B-RELATED"/>
    <property type="match status" value="1"/>
</dbReference>
<name>A0A7W9JIY0_9MICC</name>
<dbReference type="EC" id="5.4.2.8" evidence="13"/>
<dbReference type="Pfam" id="PF02879">
    <property type="entry name" value="PGM_PMM_II"/>
    <property type="match status" value="1"/>
</dbReference>
<dbReference type="InterPro" id="IPR005841">
    <property type="entry name" value="Alpha-D-phosphohexomutase_SF"/>
</dbReference>
<evidence type="ECO:0000256" key="5">
    <source>
        <dbReference type="ARBA" id="ARBA00022842"/>
    </source>
</evidence>
<evidence type="ECO:0000313" key="14">
    <source>
        <dbReference type="Proteomes" id="UP000567246"/>
    </source>
</evidence>
<dbReference type="Proteomes" id="UP000567246">
    <property type="component" value="Unassembled WGS sequence"/>
</dbReference>
<evidence type="ECO:0000259" key="10">
    <source>
        <dbReference type="Pfam" id="PF02878"/>
    </source>
</evidence>
<feature type="domain" description="Alpha-D-phosphohexomutase C-terminal" evidence="9">
    <location>
        <begin position="526"/>
        <end position="561"/>
    </location>
</feature>
<dbReference type="GO" id="GO:0006166">
    <property type="term" value="P:purine ribonucleoside salvage"/>
    <property type="evidence" value="ECO:0007669"/>
    <property type="project" value="TreeGrafter"/>
</dbReference>
<evidence type="ECO:0000313" key="13">
    <source>
        <dbReference type="EMBL" id="MBB5848770.1"/>
    </source>
</evidence>
<proteinExistence type="inferred from homology"/>
<dbReference type="GO" id="GO:0000287">
    <property type="term" value="F:magnesium ion binding"/>
    <property type="evidence" value="ECO:0007669"/>
    <property type="project" value="InterPro"/>
</dbReference>
<dbReference type="PROSITE" id="PS00710">
    <property type="entry name" value="PGM_PMM"/>
    <property type="match status" value="1"/>
</dbReference>
<keyword evidence="14" id="KW-1185">Reference proteome</keyword>
<accession>A0A7W9JIY0</accession>
<dbReference type="CDD" id="cd05799">
    <property type="entry name" value="PGM2"/>
    <property type="match status" value="1"/>
</dbReference>
<evidence type="ECO:0000256" key="8">
    <source>
        <dbReference type="SAM" id="MobiDB-lite"/>
    </source>
</evidence>
<evidence type="ECO:0000256" key="2">
    <source>
        <dbReference type="ARBA" id="ARBA00010231"/>
    </source>
</evidence>
<protein>
    <submittedName>
        <fullName evidence="13">Phosphomannomutase</fullName>
        <ecNumber evidence="13">5.4.2.8</ecNumber>
    </submittedName>
</protein>
<comment type="cofactor">
    <cofactor evidence="1">
        <name>Mg(2+)</name>
        <dbReference type="ChEBI" id="CHEBI:18420"/>
    </cofactor>
</comment>
<keyword evidence="5 7" id="KW-0460">Magnesium</keyword>
<dbReference type="GO" id="GO:0004615">
    <property type="term" value="F:phosphomannomutase activity"/>
    <property type="evidence" value="ECO:0007669"/>
    <property type="project" value="UniProtKB-EC"/>
</dbReference>
<feature type="region of interest" description="Disordered" evidence="8">
    <location>
        <begin position="1"/>
        <end position="20"/>
    </location>
</feature>
<evidence type="ECO:0000259" key="12">
    <source>
        <dbReference type="Pfam" id="PF02880"/>
    </source>
</evidence>
<dbReference type="SUPFAM" id="SSF55957">
    <property type="entry name" value="Phosphoglucomutase, C-terminal domain"/>
    <property type="match status" value="1"/>
</dbReference>
<evidence type="ECO:0000256" key="3">
    <source>
        <dbReference type="ARBA" id="ARBA00022553"/>
    </source>
</evidence>
<dbReference type="GO" id="GO:0005975">
    <property type="term" value="P:carbohydrate metabolic process"/>
    <property type="evidence" value="ECO:0007669"/>
    <property type="project" value="InterPro"/>
</dbReference>
<evidence type="ECO:0000256" key="7">
    <source>
        <dbReference type="RuleBase" id="RU004326"/>
    </source>
</evidence>
<dbReference type="AlphaFoldDB" id="A0A7W9JIY0"/>
<dbReference type="InterPro" id="IPR016066">
    <property type="entry name" value="A-D-PHexomutase_CS"/>
</dbReference>
<feature type="domain" description="Alpha-D-phosphohexomutase alpha/beta/alpha" evidence="10">
    <location>
        <begin position="73"/>
        <end position="191"/>
    </location>
</feature>
<keyword evidence="3" id="KW-0597">Phosphoprotein</keyword>
<dbReference type="Gene3D" id="3.40.120.10">
    <property type="entry name" value="Alpha-D-Glucose-1,6-Bisphosphate, subunit A, domain 3"/>
    <property type="match status" value="3"/>
</dbReference>
<evidence type="ECO:0000259" key="9">
    <source>
        <dbReference type="Pfam" id="PF00408"/>
    </source>
</evidence>
<comment type="similarity">
    <text evidence="2 7">Belongs to the phosphohexose mutase family.</text>
</comment>
<dbReference type="Gene3D" id="3.30.310.50">
    <property type="entry name" value="Alpha-D-phosphohexomutase, C-terminal domain"/>
    <property type="match status" value="1"/>
</dbReference>
<dbReference type="InterPro" id="IPR016055">
    <property type="entry name" value="A-D-PHexomutase_a/b/a-I/II/III"/>
</dbReference>
<dbReference type="InterPro" id="IPR005843">
    <property type="entry name" value="A-D-PHexomutase_C"/>
</dbReference>
<gene>
    <name evidence="13" type="ORF">HDA33_001334</name>
</gene>
<dbReference type="InterPro" id="IPR005845">
    <property type="entry name" value="A-D-PHexomutase_a/b/a-II"/>
</dbReference>
<organism evidence="13 14">
    <name type="scientific">Micrococcus endophyticus</name>
    <dbReference type="NCBI Taxonomy" id="455343"/>
    <lineage>
        <taxon>Bacteria</taxon>
        <taxon>Bacillati</taxon>
        <taxon>Actinomycetota</taxon>
        <taxon>Actinomycetes</taxon>
        <taxon>Micrococcales</taxon>
        <taxon>Micrococcaceae</taxon>
        <taxon>Micrococcus</taxon>
    </lineage>
</organism>
<dbReference type="InterPro" id="IPR005846">
    <property type="entry name" value="A-D-PHexomutase_a/b/a-III"/>
</dbReference>
<dbReference type="Pfam" id="PF02880">
    <property type="entry name" value="PGM_PMM_III"/>
    <property type="match status" value="1"/>
</dbReference>